<sequence>MNSGHAASVRHQYLRLGATSRSRTRNPFQQHNNSGNNSNNSHHTQRNGGNNSNQWFNNSNKEDQYYGADNVVGSTKDTQVVSSLHTTTTVTYSNKQISNPDLTTSPSVNHNHHYHHNNNNNNNISRVVVSINQNNSNNNNNIRTTSELHQTSANTTAIIRIPNDCIHLSSNNVVDDGIIIQSHTNNNNRSQQSSGMSSSSMHHHRPGPSSSHSSHVDMRRNNGNNYNGPSDRRMHMNNQDRHGYHNHNNNNMEPNSSRMDLDSRSMHFNGNNNRYNGHNSNNNLNNSSNNGGPSSGGSGSSSSSSSHNNNNNMSNGLNKSDSPSRKRRRISRLPSQSPPTVWDQRRSPRNQQAQFQIQNHQSHHNMQHNNAVNGLNGHNSNNTNNHSAMLQQMQPTSPPIRRQRYRDTGPSRIWDHPVQSLFNQGSAQHHLQSVQPQPMMVDINQVPMNIPMGGHDHPMFAATAAYSTAPHISICSGHPTAPHLPPCQIPLQVHGVYQQPFGQAPHFTGFAAHQQSQSLAGVPQNNSHYQPNHHQIPVHVQSQGNGLMLDRGFEHAANGQIHQTQNQIQAANAAAAVVAMTSAAHHLHSQAQAQQAMSHIQPPQPIFITTDNRPSHIDLLHRTARRAIQMPRRSFARFGNWVTAAQPPQSGAHPQARTVQVPTHQRPLAMQANSYSAGILLNFLAMFPLSPYHHTDLNSGESSETENYEALLSLAERLGEAKPRGLTRTEVDQLPSYKYEPETHTGDQTSCVVCMCDFEARQLLRVLPCSHEYHAKCVDKWLRSNRTCPICRGNASDYFDTAAVATPAVSSETL</sequence>
<name>A0A336LLP0_CULSO</name>
<evidence type="ECO:0000313" key="7">
    <source>
        <dbReference type="EMBL" id="SSX17563.1"/>
    </source>
</evidence>
<protein>
    <submittedName>
        <fullName evidence="7">CSON001327 protein</fullName>
    </submittedName>
</protein>
<dbReference type="OMA" id="MQANSYS"/>
<dbReference type="VEuPathDB" id="VectorBase:CSON001327"/>
<gene>
    <name evidence="7" type="primary">CSON001327</name>
</gene>
<dbReference type="Pfam" id="PF13639">
    <property type="entry name" value="zf-RING_2"/>
    <property type="match status" value="1"/>
</dbReference>
<feature type="compositionally biased region" description="Polar residues" evidence="5">
    <location>
        <begin position="19"/>
        <end position="30"/>
    </location>
</feature>
<dbReference type="PANTHER" id="PTHR46171">
    <property type="entry name" value="GH10160P"/>
    <property type="match status" value="1"/>
</dbReference>
<feature type="compositionally biased region" description="Low complexity" evidence="5">
    <location>
        <begin position="351"/>
        <end position="360"/>
    </location>
</feature>
<feature type="compositionally biased region" description="Low complexity" evidence="5">
    <location>
        <begin position="300"/>
        <end position="320"/>
    </location>
</feature>
<reference evidence="7" key="1">
    <citation type="submission" date="2018-07" db="EMBL/GenBank/DDBJ databases">
        <authorList>
            <person name="Quirk P.G."/>
            <person name="Krulwich T.A."/>
        </authorList>
    </citation>
    <scope>NUCLEOTIDE SEQUENCE</scope>
</reference>
<organism evidence="7">
    <name type="scientific">Culicoides sonorensis</name>
    <name type="common">Biting midge</name>
    <dbReference type="NCBI Taxonomy" id="179676"/>
    <lineage>
        <taxon>Eukaryota</taxon>
        <taxon>Metazoa</taxon>
        <taxon>Ecdysozoa</taxon>
        <taxon>Arthropoda</taxon>
        <taxon>Hexapoda</taxon>
        <taxon>Insecta</taxon>
        <taxon>Pterygota</taxon>
        <taxon>Neoptera</taxon>
        <taxon>Endopterygota</taxon>
        <taxon>Diptera</taxon>
        <taxon>Nematocera</taxon>
        <taxon>Chironomoidea</taxon>
        <taxon>Ceratopogonidae</taxon>
        <taxon>Ceratopogoninae</taxon>
        <taxon>Culicoides</taxon>
        <taxon>Monoculicoides</taxon>
    </lineage>
</organism>
<dbReference type="AlphaFoldDB" id="A0A336LLP0"/>
<evidence type="ECO:0000256" key="1">
    <source>
        <dbReference type="ARBA" id="ARBA00022723"/>
    </source>
</evidence>
<dbReference type="GO" id="GO:0008270">
    <property type="term" value="F:zinc ion binding"/>
    <property type="evidence" value="ECO:0007669"/>
    <property type="project" value="UniProtKB-KW"/>
</dbReference>
<feature type="region of interest" description="Disordered" evidence="5">
    <location>
        <begin position="184"/>
        <end position="361"/>
    </location>
</feature>
<accession>A0A336LLP0</accession>
<keyword evidence="1" id="KW-0479">Metal-binding</keyword>
<keyword evidence="2 4" id="KW-0863">Zinc-finger</keyword>
<feature type="compositionally biased region" description="Low complexity" evidence="5">
    <location>
        <begin position="269"/>
        <end position="292"/>
    </location>
</feature>
<evidence type="ECO:0000259" key="6">
    <source>
        <dbReference type="PROSITE" id="PS50089"/>
    </source>
</evidence>
<dbReference type="CDD" id="cd16472">
    <property type="entry name" value="RING-H2_RNF38-like"/>
    <property type="match status" value="1"/>
</dbReference>
<dbReference type="GO" id="GO:0016567">
    <property type="term" value="P:protein ubiquitination"/>
    <property type="evidence" value="ECO:0007669"/>
    <property type="project" value="TreeGrafter"/>
</dbReference>
<dbReference type="SMART" id="SM00184">
    <property type="entry name" value="RING"/>
    <property type="match status" value="1"/>
</dbReference>
<feature type="region of interest" description="Disordered" evidence="5">
    <location>
        <begin position="367"/>
        <end position="386"/>
    </location>
</feature>
<keyword evidence="3" id="KW-0862">Zinc</keyword>
<evidence type="ECO:0000256" key="4">
    <source>
        <dbReference type="PROSITE-ProRule" id="PRU00175"/>
    </source>
</evidence>
<evidence type="ECO:0000256" key="2">
    <source>
        <dbReference type="ARBA" id="ARBA00022771"/>
    </source>
</evidence>
<dbReference type="GO" id="GO:0061630">
    <property type="term" value="F:ubiquitin protein ligase activity"/>
    <property type="evidence" value="ECO:0007669"/>
    <property type="project" value="TreeGrafter"/>
</dbReference>
<feature type="compositionally biased region" description="Low complexity" evidence="5">
    <location>
        <begin position="189"/>
        <end position="200"/>
    </location>
</feature>
<dbReference type="EMBL" id="UFQT01000011">
    <property type="protein sequence ID" value="SSX17563.1"/>
    <property type="molecule type" value="Genomic_DNA"/>
</dbReference>
<dbReference type="InterPro" id="IPR013083">
    <property type="entry name" value="Znf_RING/FYVE/PHD"/>
</dbReference>
<dbReference type="PROSITE" id="PS50089">
    <property type="entry name" value="ZF_RING_2"/>
    <property type="match status" value="1"/>
</dbReference>
<dbReference type="FunFam" id="3.30.40.10:FF:000024">
    <property type="entry name" value="RING finger protein 44 isoform X1"/>
    <property type="match status" value="1"/>
</dbReference>
<dbReference type="InterPro" id="IPR001841">
    <property type="entry name" value="Znf_RING"/>
</dbReference>
<evidence type="ECO:0000256" key="5">
    <source>
        <dbReference type="SAM" id="MobiDB-lite"/>
    </source>
</evidence>
<dbReference type="SUPFAM" id="SSF57850">
    <property type="entry name" value="RING/U-box"/>
    <property type="match status" value="1"/>
</dbReference>
<dbReference type="PANTHER" id="PTHR46171:SF3">
    <property type="entry name" value="GH10160P"/>
    <property type="match status" value="1"/>
</dbReference>
<feature type="compositionally biased region" description="Basic and acidic residues" evidence="5">
    <location>
        <begin position="230"/>
        <end position="243"/>
    </location>
</feature>
<feature type="region of interest" description="Disordered" evidence="5">
    <location>
        <begin position="1"/>
        <end position="61"/>
    </location>
</feature>
<proteinExistence type="predicted"/>
<dbReference type="Gene3D" id="3.30.40.10">
    <property type="entry name" value="Zinc/RING finger domain, C3HC4 (zinc finger)"/>
    <property type="match status" value="1"/>
</dbReference>
<evidence type="ECO:0000256" key="3">
    <source>
        <dbReference type="ARBA" id="ARBA00022833"/>
    </source>
</evidence>
<feature type="compositionally biased region" description="Low complexity" evidence="5">
    <location>
        <begin position="31"/>
        <end position="59"/>
    </location>
</feature>
<feature type="domain" description="RING-type" evidence="6">
    <location>
        <begin position="751"/>
        <end position="792"/>
    </location>
</feature>